<evidence type="ECO:0000313" key="2">
    <source>
        <dbReference type="EMBL" id="CAD8826128.1"/>
    </source>
</evidence>
<proteinExistence type="predicted"/>
<keyword evidence="1" id="KW-0812">Transmembrane</keyword>
<keyword evidence="1" id="KW-1133">Transmembrane helix</keyword>
<dbReference type="AlphaFoldDB" id="A0A7S0ZMU0"/>
<organism evidence="2">
    <name type="scientific">Noctiluca scintillans</name>
    <name type="common">Sea sparkle</name>
    <name type="synonym">Red tide dinoflagellate</name>
    <dbReference type="NCBI Taxonomy" id="2966"/>
    <lineage>
        <taxon>Eukaryota</taxon>
        <taxon>Sar</taxon>
        <taxon>Alveolata</taxon>
        <taxon>Dinophyceae</taxon>
        <taxon>Noctilucales</taxon>
        <taxon>Noctilucaceae</taxon>
        <taxon>Noctiluca</taxon>
    </lineage>
</organism>
<evidence type="ECO:0008006" key="3">
    <source>
        <dbReference type="Google" id="ProtNLM"/>
    </source>
</evidence>
<dbReference type="InterPro" id="IPR004345">
    <property type="entry name" value="TB2_DP1_HVA22"/>
</dbReference>
<accession>A0A7S0ZMU0</accession>
<reference evidence="2" key="1">
    <citation type="submission" date="2021-01" db="EMBL/GenBank/DDBJ databases">
        <authorList>
            <person name="Corre E."/>
            <person name="Pelletier E."/>
            <person name="Niang G."/>
            <person name="Scheremetjew M."/>
            <person name="Finn R."/>
            <person name="Kale V."/>
            <person name="Holt S."/>
            <person name="Cochrane G."/>
            <person name="Meng A."/>
            <person name="Brown T."/>
            <person name="Cohen L."/>
        </authorList>
    </citation>
    <scope>NUCLEOTIDE SEQUENCE</scope>
</reference>
<name>A0A7S0ZMU0_NOCSC</name>
<feature type="transmembrane region" description="Helical" evidence="1">
    <location>
        <begin position="64"/>
        <end position="85"/>
    </location>
</feature>
<dbReference type="EMBL" id="HBFQ01000742">
    <property type="protein sequence ID" value="CAD8826128.1"/>
    <property type="molecule type" value="Transcribed_RNA"/>
</dbReference>
<feature type="transmembrane region" description="Helical" evidence="1">
    <location>
        <begin position="97"/>
        <end position="117"/>
    </location>
</feature>
<gene>
    <name evidence="2" type="ORF">NSCI0253_LOCUS474</name>
</gene>
<evidence type="ECO:0000256" key="1">
    <source>
        <dbReference type="SAM" id="Phobius"/>
    </source>
</evidence>
<dbReference type="Pfam" id="PF03134">
    <property type="entry name" value="TB2_DP1_HVA22"/>
    <property type="match status" value="1"/>
</dbReference>
<feature type="transmembrane region" description="Helical" evidence="1">
    <location>
        <begin position="23"/>
        <end position="43"/>
    </location>
</feature>
<protein>
    <recommendedName>
        <fullName evidence="3">Receptor expression-enhancing protein</fullName>
    </recommendedName>
</protein>
<keyword evidence="1" id="KW-0472">Membrane</keyword>
<sequence length="151" mass="17547">MAQAIFAPSFVPLRISAHLVDAMLPYFLILPLWLLVAIVWPVLQTLHALSQSGSKYADMKKMWLCYWFLFVTASVFLFYFEWLVYIPFAVLSYFVDVYYEAQLLLVLWLVFPGSLGIKQVQRLISQNADTALPELQDRVTKSFRKLYHESG</sequence>